<proteinExistence type="predicted"/>
<sequence length="909" mass="103068">MLKRGLLVIGTLIALLIVGGATLLSGKQLATLTNWFLPDGWQIQTPVGGIQANLDNANLAQFSLAYQNCPLITVDNLAVHWQSKNRVSLDTAILDYQCLSRLPASDKSSSAFSLTPILALLPEGEAEIRALHWRNLPDDLHSRLAQLLTTPSYGKFTFFQQKLTASVRQQAVELTAEFVNQTLSGNLSYQPSEQEKHNLLFSAHLNSKDLLAIPSQFEGDYHWILPKEMIANEVIREGSSLLSWQTDEQNHLIGDWAFASETAPQNRLNFPFRFDGQTLEIKQGKFYWDWLEDFPLQGFINAKLTPNSFANGNYYPLKTYLRFNLLSQSKTAGKGNIVLESRDGELQADGLNMPFQITGNVKYDDFILYSTVPVAFSGKFNDLNVKFQPKSLLRLVGKQRLLAIHDLRFPLAGIQINKYGVNGRLHAVFKGESPDFKNINLHLDGFAKYFKIGQLDFFEDAPDNNAVKDLWQWKVWGDTNIHTIAGKLKISGRGDWHRNLVRLNELNGELGKIHQLGVYIPKTELSLLEPVKFAYQKWQLDGGVQIKSPEMRFDYGGIIPSPSAKLQVNGEIENLNLKGELQADKIEPIKLFARRKLTKTASELIGRLYWKEQSAKVFQPLIPFRRHWLITDGTVRGETAFSASIEKGIIAGGHFAIRNASLSMPNGEAKAIEFNLPYRLQDNEFDFGLKQPIDLKIGQLNLGLPIKKIRVKVFGHYPYNRKKPLMLQQLSMNLLDGELNIERFALPQTQIAYLKLANINFERILELVQYQQIELKGKANATLPFWLEGKPCYVCDGLLSQAVESNLKIQPELMKAISQTSGYSERLLLYLLNDTKITDLRGLINVGSTGEMVLDAKLKMQLNQQEKAKINFNYNHEENIFNLWHMINSGSYVEQNLENSIYQQLDKRK</sequence>
<protein>
    <submittedName>
        <fullName evidence="1">Dicarboxylate transport</fullName>
    </submittedName>
</protein>
<evidence type="ECO:0000313" key="2">
    <source>
        <dbReference type="Proteomes" id="UP000254253"/>
    </source>
</evidence>
<keyword evidence="2" id="KW-1185">Reference proteome</keyword>
<dbReference type="RefSeq" id="WP_115589551.1">
    <property type="nucleotide sequence ID" value="NZ_UFRN01000002.1"/>
</dbReference>
<organism evidence="1 2">
    <name type="scientific">Actinobacillus lignieresii</name>
    <dbReference type="NCBI Taxonomy" id="720"/>
    <lineage>
        <taxon>Bacteria</taxon>
        <taxon>Pseudomonadati</taxon>
        <taxon>Pseudomonadota</taxon>
        <taxon>Gammaproteobacteria</taxon>
        <taxon>Pasteurellales</taxon>
        <taxon>Pasteurellaceae</taxon>
        <taxon>Actinobacillus</taxon>
    </lineage>
</organism>
<name>A0A380TQ01_ACTLI</name>
<dbReference type="InterPro" id="IPR021730">
    <property type="entry name" value="YdbH"/>
</dbReference>
<dbReference type="Proteomes" id="UP000254253">
    <property type="component" value="Unassembled WGS sequence"/>
</dbReference>
<gene>
    <name evidence="1" type="ORF">NCTC4191_00216</name>
</gene>
<dbReference type="NCBIfam" id="NF007971">
    <property type="entry name" value="PRK10695.1"/>
    <property type="match status" value="1"/>
</dbReference>
<reference evidence="1 2" key="1">
    <citation type="submission" date="2018-06" db="EMBL/GenBank/DDBJ databases">
        <authorList>
            <consortium name="Pathogen Informatics"/>
            <person name="Doyle S."/>
        </authorList>
    </citation>
    <scope>NUCLEOTIDE SEQUENCE [LARGE SCALE GENOMIC DNA]</scope>
    <source>
        <strain evidence="1 2">NCTC4191</strain>
    </source>
</reference>
<dbReference type="Pfam" id="PF11739">
    <property type="entry name" value="YdbH-like"/>
    <property type="match status" value="1"/>
</dbReference>
<evidence type="ECO:0000313" key="1">
    <source>
        <dbReference type="EMBL" id="SUT90120.1"/>
    </source>
</evidence>
<accession>A0A380TQ01</accession>
<dbReference type="EMBL" id="UFRN01000002">
    <property type="protein sequence ID" value="SUT90120.1"/>
    <property type="molecule type" value="Genomic_DNA"/>
</dbReference>
<dbReference type="AlphaFoldDB" id="A0A380TQ01"/>